<sequence length="42" mass="4915">MVQPCPWQLETKPTFREELAVTKRSHFLALPVEKISMNALHH</sequence>
<evidence type="ECO:0000313" key="2">
    <source>
        <dbReference type="Proteomes" id="UP000027135"/>
    </source>
</evidence>
<dbReference type="AlphaFoldDB" id="A0A067R9V3"/>
<organism evidence="1 2">
    <name type="scientific">Zootermopsis nevadensis</name>
    <name type="common">Dampwood termite</name>
    <dbReference type="NCBI Taxonomy" id="136037"/>
    <lineage>
        <taxon>Eukaryota</taxon>
        <taxon>Metazoa</taxon>
        <taxon>Ecdysozoa</taxon>
        <taxon>Arthropoda</taxon>
        <taxon>Hexapoda</taxon>
        <taxon>Insecta</taxon>
        <taxon>Pterygota</taxon>
        <taxon>Neoptera</taxon>
        <taxon>Polyneoptera</taxon>
        <taxon>Dictyoptera</taxon>
        <taxon>Blattodea</taxon>
        <taxon>Blattoidea</taxon>
        <taxon>Termitoidae</taxon>
        <taxon>Termopsidae</taxon>
        <taxon>Zootermopsis</taxon>
    </lineage>
</organism>
<keyword evidence="2" id="KW-1185">Reference proteome</keyword>
<gene>
    <name evidence="1" type="ORF">L798_10832</name>
</gene>
<reference evidence="1 2" key="1">
    <citation type="journal article" date="2014" name="Nat. Commun.">
        <title>Molecular traces of alternative social organization in a termite genome.</title>
        <authorList>
            <person name="Terrapon N."/>
            <person name="Li C."/>
            <person name="Robertson H.M."/>
            <person name="Ji L."/>
            <person name="Meng X."/>
            <person name="Booth W."/>
            <person name="Chen Z."/>
            <person name="Childers C.P."/>
            <person name="Glastad K.M."/>
            <person name="Gokhale K."/>
            <person name="Gowin J."/>
            <person name="Gronenberg W."/>
            <person name="Hermansen R.A."/>
            <person name="Hu H."/>
            <person name="Hunt B.G."/>
            <person name="Huylmans A.K."/>
            <person name="Khalil S.M."/>
            <person name="Mitchell R.D."/>
            <person name="Munoz-Torres M.C."/>
            <person name="Mustard J.A."/>
            <person name="Pan H."/>
            <person name="Reese J.T."/>
            <person name="Scharf M.E."/>
            <person name="Sun F."/>
            <person name="Vogel H."/>
            <person name="Xiao J."/>
            <person name="Yang W."/>
            <person name="Yang Z."/>
            <person name="Yang Z."/>
            <person name="Zhou J."/>
            <person name="Zhu J."/>
            <person name="Brent C.S."/>
            <person name="Elsik C.G."/>
            <person name="Goodisman M.A."/>
            <person name="Liberles D.A."/>
            <person name="Roe R.M."/>
            <person name="Vargo E.L."/>
            <person name="Vilcinskas A."/>
            <person name="Wang J."/>
            <person name="Bornberg-Bauer E."/>
            <person name="Korb J."/>
            <person name="Zhang G."/>
            <person name="Liebig J."/>
        </authorList>
    </citation>
    <scope>NUCLEOTIDE SEQUENCE [LARGE SCALE GENOMIC DNA]</scope>
    <source>
        <tissue evidence="1">Whole organism</tissue>
    </source>
</reference>
<dbReference type="EMBL" id="KK852829">
    <property type="protein sequence ID" value="KDR15353.1"/>
    <property type="molecule type" value="Genomic_DNA"/>
</dbReference>
<proteinExistence type="predicted"/>
<protein>
    <submittedName>
        <fullName evidence="1">Uncharacterized protein</fullName>
    </submittedName>
</protein>
<dbReference type="InParanoid" id="A0A067R9V3"/>
<evidence type="ECO:0000313" key="1">
    <source>
        <dbReference type="EMBL" id="KDR15353.1"/>
    </source>
</evidence>
<accession>A0A067R9V3</accession>
<dbReference type="Proteomes" id="UP000027135">
    <property type="component" value="Unassembled WGS sequence"/>
</dbReference>
<name>A0A067R9V3_ZOONE</name>